<reference evidence="3" key="1">
    <citation type="submission" date="2016-05" db="EMBL/GenBank/DDBJ databases">
        <authorList>
            <person name="Naeem Raeece"/>
        </authorList>
    </citation>
    <scope>NUCLEOTIDE SEQUENCE [LARGE SCALE GENOMIC DNA]</scope>
</reference>
<name>A0A1A8W297_PLAOA</name>
<proteinExistence type="predicted"/>
<organism evidence="2 3">
    <name type="scientific">Plasmodium ovale curtisi</name>
    <dbReference type="NCBI Taxonomy" id="864141"/>
    <lineage>
        <taxon>Eukaryota</taxon>
        <taxon>Sar</taxon>
        <taxon>Alveolata</taxon>
        <taxon>Apicomplexa</taxon>
        <taxon>Aconoidasida</taxon>
        <taxon>Haemosporida</taxon>
        <taxon>Plasmodiidae</taxon>
        <taxon>Plasmodium</taxon>
        <taxon>Plasmodium (Plasmodium)</taxon>
    </lineage>
</organism>
<gene>
    <name evidence="2" type="ORF">POVCU2_0040540</name>
</gene>
<evidence type="ECO:0000313" key="3">
    <source>
        <dbReference type="Proteomes" id="UP000078560"/>
    </source>
</evidence>
<evidence type="ECO:0000256" key="1">
    <source>
        <dbReference type="SAM" id="MobiDB-lite"/>
    </source>
</evidence>
<evidence type="ECO:0000313" key="2">
    <source>
        <dbReference type="EMBL" id="SBS87039.1"/>
    </source>
</evidence>
<dbReference type="EMBL" id="FLQU01000536">
    <property type="protein sequence ID" value="SBS87039.1"/>
    <property type="molecule type" value="Genomic_DNA"/>
</dbReference>
<feature type="region of interest" description="Disordered" evidence="1">
    <location>
        <begin position="1"/>
        <end position="26"/>
    </location>
</feature>
<dbReference type="Proteomes" id="UP000078560">
    <property type="component" value="Unassembled WGS sequence"/>
</dbReference>
<dbReference type="AlphaFoldDB" id="A0A1A8W297"/>
<sequence length="156" mass="18134">MVIKKKKKKRGVYGDGSQCGEDGSDRNERTFMGTKWKHYFNIKKDDEKDKVLSACIEREDDERILCRPLYLKIVNFSRYGQAKKEGKNEERAECPLGEQHLTHKEGATKNCHLANFYSNKFDAPIMTFSPVAIYQEPHVHEQAKHLRIGKKAFSRL</sequence>
<feature type="compositionally biased region" description="Basic residues" evidence="1">
    <location>
        <begin position="1"/>
        <end position="11"/>
    </location>
</feature>
<protein>
    <submittedName>
        <fullName evidence="2">Uncharacterized protein</fullName>
    </submittedName>
</protein>
<accession>A0A1A8W297</accession>